<reference evidence="13 14" key="1">
    <citation type="submission" date="2018-06" db="EMBL/GenBank/DDBJ databases">
        <authorList>
            <consortium name="Pathogen Informatics"/>
            <person name="Doyle S."/>
        </authorList>
    </citation>
    <scope>NUCLEOTIDE SEQUENCE [LARGE SCALE GENOMIC DNA]</scope>
    <source>
        <strain evidence="13 14">NCTC7914</strain>
    </source>
</reference>
<evidence type="ECO:0000256" key="8">
    <source>
        <dbReference type="ARBA" id="ARBA00023136"/>
    </source>
</evidence>
<dbReference type="GO" id="GO:0140114">
    <property type="term" value="P:cellular detoxification of fluoride"/>
    <property type="evidence" value="ECO:0007669"/>
    <property type="project" value="UniProtKB-UniRule"/>
</dbReference>
<evidence type="ECO:0000256" key="6">
    <source>
        <dbReference type="ARBA" id="ARBA00023053"/>
    </source>
</evidence>
<dbReference type="NCBIfam" id="TIGR00494">
    <property type="entry name" value="crcB"/>
    <property type="match status" value="1"/>
</dbReference>
<dbReference type="PANTHER" id="PTHR28259:SF1">
    <property type="entry name" value="FLUORIDE EXPORT PROTEIN 1-RELATED"/>
    <property type="match status" value="1"/>
</dbReference>
<dbReference type="GO" id="GO:0062054">
    <property type="term" value="F:fluoride channel activity"/>
    <property type="evidence" value="ECO:0007669"/>
    <property type="project" value="UniProtKB-UniRule"/>
</dbReference>
<comment type="function">
    <text evidence="12">Fluoride-specific ion channel. Important for reducing fluoride concentration in the cell, thus reducing its toxicity.</text>
</comment>
<protein>
    <recommendedName>
        <fullName evidence="12">Fluoride-specific ion channel FluC</fullName>
    </recommendedName>
</protein>
<keyword evidence="7 12" id="KW-0406">Ion transport</keyword>
<proteinExistence type="inferred from homology"/>
<dbReference type="EMBL" id="UGUY01000001">
    <property type="protein sequence ID" value="SUD69494.1"/>
    <property type="molecule type" value="Genomic_DNA"/>
</dbReference>
<evidence type="ECO:0000256" key="7">
    <source>
        <dbReference type="ARBA" id="ARBA00023065"/>
    </source>
</evidence>
<name>A0A379KNB3_PSEPU</name>
<evidence type="ECO:0000256" key="1">
    <source>
        <dbReference type="ARBA" id="ARBA00004651"/>
    </source>
</evidence>
<dbReference type="GO" id="GO:0046872">
    <property type="term" value="F:metal ion binding"/>
    <property type="evidence" value="ECO:0007669"/>
    <property type="project" value="UniProtKB-KW"/>
</dbReference>
<feature type="transmembrane region" description="Helical" evidence="12">
    <location>
        <begin position="67"/>
        <end position="91"/>
    </location>
</feature>
<keyword evidence="12" id="KW-0813">Transport</keyword>
<keyword evidence="4 12" id="KW-0812">Transmembrane</keyword>
<feature type="transmembrane region" description="Helical" evidence="12">
    <location>
        <begin position="103"/>
        <end position="124"/>
    </location>
</feature>
<evidence type="ECO:0000256" key="5">
    <source>
        <dbReference type="ARBA" id="ARBA00022989"/>
    </source>
</evidence>
<gene>
    <name evidence="12 13" type="primary">crcB</name>
    <name evidence="12" type="synonym">fluC</name>
    <name evidence="13" type="ORF">NCTC7914_03638</name>
</gene>
<evidence type="ECO:0000256" key="9">
    <source>
        <dbReference type="ARBA" id="ARBA00023303"/>
    </source>
</evidence>
<dbReference type="NCBIfam" id="NF010792">
    <property type="entry name" value="PRK14196.1"/>
    <property type="match status" value="1"/>
</dbReference>
<evidence type="ECO:0000256" key="2">
    <source>
        <dbReference type="ARBA" id="ARBA00022475"/>
    </source>
</evidence>
<evidence type="ECO:0000256" key="12">
    <source>
        <dbReference type="HAMAP-Rule" id="MF_00454"/>
    </source>
</evidence>
<keyword evidence="3" id="KW-0997">Cell inner membrane</keyword>
<evidence type="ECO:0000256" key="10">
    <source>
        <dbReference type="ARBA" id="ARBA00035120"/>
    </source>
</evidence>
<dbReference type="Proteomes" id="UP000254602">
    <property type="component" value="Unassembled WGS sequence"/>
</dbReference>
<dbReference type="AlphaFoldDB" id="A0A379KNB3"/>
<comment type="activity regulation">
    <text evidence="12">Na(+) is not transported, but it plays an essential structural role and its presence is essential for fluoride channel function.</text>
</comment>
<dbReference type="InterPro" id="IPR003691">
    <property type="entry name" value="FluC"/>
</dbReference>
<evidence type="ECO:0000313" key="13">
    <source>
        <dbReference type="EMBL" id="SUD69494.1"/>
    </source>
</evidence>
<accession>A0A379KNB3</accession>
<feature type="binding site" evidence="12">
    <location>
        <position position="78"/>
    </location>
    <ligand>
        <name>Na(+)</name>
        <dbReference type="ChEBI" id="CHEBI:29101"/>
        <note>structural</note>
    </ligand>
</feature>
<keyword evidence="8 12" id="KW-0472">Membrane</keyword>
<comment type="subcellular location">
    <subcellularLocation>
        <location evidence="1 12">Cell membrane</location>
        <topology evidence="1 12">Multi-pass membrane protein</topology>
    </subcellularLocation>
</comment>
<organism evidence="13 14">
    <name type="scientific">Pseudomonas putida</name>
    <name type="common">Arthrobacter siderocapsulatus</name>
    <dbReference type="NCBI Taxonomy" id="303"/>
    <lineage>
        <taxon>Bacteria</taxon>
        <taxon>Pseudomonadati</taxon>
        <taxon>Pseudomonadota</taxon>
        <taxon>Gammaproteobacteria</taxon>
        <taxon>Pseudomonadales</taxon>
        <taxon>Pseudomonadaceae</taxon>
        <taxon>Pseudomonas</taxon>
    </lineage>
</organism>
<keyword evidence="12" id="KW-0479">Metal-binding</keyword>
<dbReference type="GO" id="GO:0005886">
    <property type="term" value="C:plasma membrane"/>
    <property type="evidence" value="ECO:0007669"/>
    <property type="project" value="UniProtKB-SubCell"/>
</dbReference>
<dbReference type="Pfam" id="PF02537">
    <property type="entry name" value="CRCB"/>
    <property type="match status" value="1"/>
</dbReference>
<dbReference type="HAMAP" id="MF_00454">
    <property type="entry name" value="FluC"/>
    <property type="match status" value="1"/>
</dbReference>
<evidence type="ECO:0000256" key="3">
    <source>
        <dbReference type="ARBA" id="ARBA00022519"/>
    </source>
</evidence>
<dbReference type="RefSeq" id="WP_115274644.1">
    <property type="nucleotide sequence ID" value="NZ_UGUY01000001.1"/>
</dbReference>
<dbReference type="PANTHER" id="PTHR28259">
    <property type="entry name" value="FLUORIDE EXPORT PROTEIN 1-RELATED"/>
    <property type="match status" value="1"/>
</dbReference>
<keyword evidence="2 12" id="KW-1003">Cell membrane</keyword>
<feature type="transmembrane region" description="Helical" evidence="12">
    <location>
        <begin position="37"/>
        <end position="55"/>
    </location>
</feature>
<evidence type="ECO:0000256" key="4">
    <source>
        <dbReference type="ARBA" id="ARBA00022692"/>
    </source>
</evidence>
<keyword evidence="9 12" id="KW-0407">Ion channel</keyword>
<evidence type="ECO:0000313" key="14">
    <source>
        <dbReference type="Proteomes" id="UP000254602"/>
    </source>
</evidence>
<evidence type="ECO:0000256" key="11">
    <source>
        <dbReference type="ARBA" id="ARBA00035585"/>
    </source>
</evidence>
<keyword evidence="5 12" id="KW-1133">Transmembrane helix</keyword>
<comment type="similarity">
    <text evidence="10 12">Belongs to the fluoride channel Fluc/FEX (TC 1.A.43) family.</text>
</comment>
<feature type="binding site" evidence="12">
    <location>
        <position position="75"/>
    </location>
    <ligand>
        <name>Na(+)</name>
        <dbReference type="ChEBI" id="CHEBI:29101"/>
        <note>structural</note>
    </ligand>
</feature>
<comment type="catalytic activity">
    <reaction evidence="11">
        <text>fluoride(in) = fluoride(out)</text>
        <dbReference type="Rhea" id="RHEA:76159"/>
        <dbReference type="ChEBI" id="CHEBI:17051"/>
    </reaction>
    <physiologicalReaction direction="left-to-right" evidence="11">
        <dbReference type="Rhea" id="RHEA:76160"/>
    </physiologicalReaction>
</comment>
<keyword evidence="6 12" id="KW-0915">Sodium</keyword>
<sequence>MLKSLLAIGIGAMVGAWLRWGLGMKLNALFPAVPPGTLLANLLGGYIIGLAIAFFSASPSLSPEWRLLLITGFCGGLTTFSTFSAEVVSLIQEGRISWALGSIALHVTGSLLMTGAGLATFYFISGR</sequence>